<name>A0A1H3H620_9BURK</name>
<evidence type="ECO:0000313" key="4">
    <source>
        <dbReference type="Proteomes" id="UP000183417"/>
    </source>
</evidence>
<sequence length="672" mass="74786">MQWRGKHVGPSFNEQFDQHGAWRRGFAQQLHALREWLQSQELLDVAVQERLQRLEAQVRGDKVMVAFVAEFSRGKSELINAVFFAHYGRRLMPASAGRTTMCPAELGWEAELQPSLRLLPIDTRESLESLGQWRARPEAWLQLPLDVNNAQQIADTLAKVAEVRKVSVDLARTWGFWHDDDQGGNPFVDEQGLVEVPMWRHALINMPHPLLKQGLVILDTPGLNAVGAEPELTVNLIPQAHAVVFVLAADTGVTKSDLAIWRDHVLPPDAASGQQALADSRLVVLNKIDTLWDSLSSATQVQAQLQRQRQESAQMLGLPVERVLPVSAQKGLVAKVSGNEALLQASGLPMFENMLAEGIMGQRQKVLQTAVRANVQQLQVEVERVLNIRRRDLDDQMAELRSLRGKNASVIASMRNRIESEQRDFDASAARIQAVRLVHMRMLRDIFRQLGSSALKQELVDLKEALEQRGLKLGARKVYAETFERLRTVATRAQAQAGEIQSMLGATFKELNAEFGFSLQAPAQLELTEFGGDLQRIEASYTQYLGLGHALRRSNPAFAQRLIKALAMRLRTVFESAANDVDMWSKSATAQLDAQLKERKRSFARRIEAVDRIQNAASGLVERIAEIEAADEQLTALQLQLGQATMELLQPLSPTPAFPGLAKAAQETSLTA</sequence>
<evidence type="ECO:0000313" key="3">
    <source>
        <dbReference type="EMBL" id="SDY10358.1"/>
    </source>
</evidence>
<protein>
    <submittedName>
        <fullName evidence="3">Dynamin family protein</fullName>
    </submittedName>
</protein>
<evidence type="ECO:0000256" key="1">
    <source>
        <dbReference type="SAM" id="Coils"/>
    </source>
</evidence>
<gene>
    <name evidence="3" type="ORF">SAMN05421547_102484</name>
</gene>
<keyword evidence="1" id="KW-0175">Coiled coil</keyword>
<proteinExistence type="predicted"/>
<dbReference type="Pfam" id="PF00350">
    <property type="entry name" value="Dynamin_N"/>
    <property type="match status" value="1"/>
</dbReference>
<dbReference type="InterPro" id="IPR045063">
    <property type="entry name" value="Dynamin_N"/>
</dbReference>
<dbReference type="InterPro" id="IPR051943">
    <property type="entry name" value="TRAFAC_Dynamin-like_GTPase"/>
</dbReference>
<reference evidence="3 4" key="1">
    <citation type="submission" date="2016-10" db="EMBL/GenBank/DDBJ databases">
        <authorList>
            <person name="de Groot N.N."/>
        </authorList>
    </citation>
    <scope>NUCLEOTIDE SEQUENCE [LARGE SCALE GENOMIC DNA]</scope>
    <source>
        <strain evidence="3 4">LMG 24775</strain>
    </source>
</reference>
<accession>A0A1H3H620</accession>
<dbReference type="EMBL" id="FNPE01000002">
    <property type="protein sequence ID" value="SDY10358.1"/>
    <property type="molecule type" value="Genomic_DNA"/>
</dbReference>
<dbReference type="PANTHER" id="PTHR43681:SF1">
    <property type="entry name" value="SARCALUMENIN"/>
    <property type="match status" value="1"/>
</dbReference>
<dbReference type="SUPFAM" id="SSF52540">
    <property type="entry name" value="P-loop containing nucleoside triphosphate hydrolases"/>
    <property type="match status" value="1"/>
</dbReference>
<dbReference type="PANTHER" id="PTHR43681">
    <property type="entry name" value="TRANSMEMBRANE GTPASE FZO"/>
    <property type="match status" value="1"/>
</dbReference>
<organism evidence="3 4">
    <name type="scientific">Delftia lacustris</name>
    <dbReference type="NCBI Taxonomy" id="558537"/>
    <lineage>
        <taxon>Bacteria</taxon>
        <taxon>Pseudomonadati</taxon>
        <taxon>Pseudomonadota</taxon>
        <taxon>Betaproteobacteria</taxon>
        <taxon>Burkholderiales</taxon>
        <taxon>Comamonadaceae</taxon>
        <taxon>Delftia</taxon>
    </lineage>
</organism>
<evidence type="ECO:0000259" key="2">
    <source>
        <dbReference type="Pfam" id="PF00350"/>
    </source>
</evidence>
<dbReference type="AlphaFoldDB" id="A0A1H3H620"/>
<feature type="coiled-coil region" evidence="1">
    <location>
        <begin position="610"/>
        <end position="647"/>
    </location>
</feature>
<dbReference type="InterPro" id="IPR027417">
    <property type="entry name" value="P-loop_NTPase"/>
</dbReference>
<dbReference type="Gene3D" id="3.40.50.300">
    <property type="entry name" value="P-loop containing nucleotide triphosphate hydrolases"/>
    <property type="match status" value="1"/>
</dbReference>
<feature type="domain" description="Dynamin N-terminal" evidence="2">
    <location>
        <begin position="65"/>
        <end position="269"/>
    </location>
</feature>
<dbReference type="Proteomes" id="UP000183417">
    <property type="component" value="Unassembled WGS sequence"/>
</dbReference>